<organism evidence="1 2">
    <name type="scientific">Vitrella brassicaformis (strain CCMP3155)</name>
    <dbReference type="NCBI Taxonomy" id="1169540"/>
    <lineage>
        <taxon>Eukaryota</taxon>
        <taxon>Sar</taxon>
        <taxon>Alveolata</taxon>
        <taxon>Colpodellida</taxon>
        <taxon>Vitrellaceae</taxon>
        <taxon>Vitrella</taxon>
    </lineage>
</organism>
<sequence>MDDEGENEFVTEQVQEIAKHAINSTLTNVTYTREKVNQWCQQIIDSCLKELSKLDKPFKYCVTCIIMQKNGAPLHTAATAFWDTKTDGLCCMQVGNDTMDCIVTIYAMQI</sequence>
<gene>
    <name evidence="1" type="ORF">Vbra_20556</name>
</gene>
<dbReference type="Gene3D" id="3.30.1140.40">
    <property type="entry name" value="Tctex-1"/>
    <property type="match status" value="1"/>
</dbReference>
<dbReference type="AlphaFoldDB" id="A0A0G4EP08"/>
<dbReference type="GO" id="GO:0005737">
    <property type="term" value="C:cytoplasm"/>
    <property type="evidence" value="ECO:0007669"/>
    <property type="project" value="TreeGrafter"/>
</dbReference>
<dbReference type="Proteomes" id="UP000041254">
    <property type="component" value="Unassembled WGS sequence"/>
</dbReference>
<dbReference type="Pfam" id="PF03645">
    <property type="entry name" value="Tctex-1"/>
    <property type="match status" value="1"/>
</dbReference>
<dbReference type="InterPro" id="IPR005334">
    <property type="entry name" value="Tctex-1-like"/>
</dbReference>
<dbReference type="GO" id="GO:0007018">
    <property type="term" value="P:microtubule-based movement"/>
    <property type="evidence" value="ECO:0007669"/>
    <property type="project" value="TreeGrafter"/>
</dbReference>
<dbReference type="GO" id="GO:0005868">
    <property type="term" value="C:cytoplasmic dynein complex"/>
    <property type="evidence" value="ECO:0007669"/>
    <property type="project" value="TreeGrafter"/>
</dbReference>
<protein>
    <recommendedName>
        <fullName evidence="3">Dynein light chain Tctex-type 1</fullName>
    </recommendedName>
</protein>
<dbReference type="PhylomeDB" id="A0A0G4EP08"/>
<dbReference type="VEuPathDB" id="CryptoDB:Vbra_20556"/>
<evidence type="ECO:0000313" key="2">
    <source>
        <dbReference type="Proteomes" id="UP000041254"/>
    </source>
</evidence>
<evidence type="ECO:0008006" key="3">
    <source>
        <dbReference type="Google" id="ProtNLM"/>
    </source>
</evidence>
<dbReference type="OrthoDB" id="10059120at2759"/>
<dbReference type="STRING" id="1169540.A0A0G4EP08"/>
<dbReference type="InterPro" id="IPR038586">
    <property type="entry name" value="Tctex-1-like_sf"/>
</dbReference>
<proteinExistence type="predicted"/>
<evidence type="ECO:0000313" key="1">
    <source>
        <dbReference type="EMBL" id="CEL98538.1"/>
    </source>
</evidence>
<dbReference type="InParanoid" id="A0A0G4EP08"/>
<accession>A0A0G4EP08</accession>
<keyword evidence="2" id="KW-1185">Reference proteome</keyword>
<dbReference type="PANTHER" id="PTHR21255:SF4">
    <property type="entry name" value="DYNEIN LIGHT CHAIN TCTEX-TYPE"/>
    <property type="match status" value="1"/>
</dbReference>
<dbReference type="OMA" id="NIVTCAV"/>
<dbReference type="GO" id="GO:0045505">
    <property type="term" value="F:dynein intermediate chain binding"/>
    <property type="evidence" value="ECO:0007669"/>
    <property type="project" value="TreeGrafter"/>
</dbReference>
<dbReference type="PANTHER" id="PTHR21255">
    <property type="entry name" value="T-COMPLEX-ASSOCIATED-TESTIS-EXPRESSED 1/ DYNEIN LIGHT CHAIN"/>
    <property type="match status" value="1"/>
</dbReference>
<dbReference type="CDD" id="cd21455">
    <property type="entry name" value="DLC-like_DYNLT1_DYNLT3"/>
    <property type="match status" value="1"/>
</dbReference>
<name>A0A0G4EP08_VITBC</name>
<dbReference type="FunCoup" id="A0A0G4EP08">
    <property type="interactions" value="23"/>
</dbReference>
<dbReference type="EMBL" id="CDMY01000272">
    <property type="protein sequence ID" value="CEL98538.1"/>
    <property type="molecule type" value="Genomic_DNA"/>
</dbReference>
<reference evidence="1 2" key="1">
    <citation type="submission" date="2014-11" db="EMBL/GenBank/DDBJ databases">
        <authorList>
            <person name="Zhu J."/>
            <person name="Qi W."/>
            <person name="Song R."/>
        </authorList>
    </citation>
    <scope>NUCLEOTIDE SEQUENCE [LARGE SCALE GENOMIC DNA]</scope>
</reference>